<keyword evidence="9" id="KW-0560">Oxidoreductase</keyword>
<dbReference type="GO" id="GO:0050660">
    <property type="term" value="F:flavin adenine dinucleotide binding"/>
    <property type="evidence" value="ECO:0007669"/>
    <property type="project" value="InterPro"/>
</dbReference>
<dbReference type="InterPro" id="IPR004652">
    <property type="entry name" value="DusB-like"/>
</dbReference>
<dbReference type="SUPFAM" id="SSF51395">
    <property type="entry name" value="FMN-linked oxidoreductases"/>
    <property type="match status" value="1"/>
</dbReference>
<dbReference type="InterPro" id="IPR001269">
    <property type="entry name" value="DUS_fam"/>
</dbReference>
<keyword evidence="7" id="KW-0521">NADP</keyword>
<protein>
    <submittedName>
        <fullName evidence="13">tRNA-U20-dihydrouridine synthase</fullName>
    </submittedName>
</protein>
<proteinExistence type="predicted"/>
<evidence type="ECO:0000256" key="2">
    <source>
        <dbReference type="ARBA" id="ARBA00002790"/>
    </source>
</evidence>
<keyword evidence="5" id="KW-0288">FMN</keyword>
<evidence type="ECO:0000256" key="7">
    <source>
        <dbReference type="ARBA" id="ARBA00022857"/>
    </source>
</evidence>
<dbReference type="InterPro" id="IPR013785">
    <property type="entry name" value="Aldolase_TIM"/>
</dbReference>
<dbReference type="CDD" id="cd02801">
    <property type="entry name" value="DUS_like_FMN"/>
    <property type="match status" value="1"/>
</dbReference>
<sequence length="355" mass="40226">MKAAKNIKIIKRNKNVMKWKIGNVKISNQIVLAPMAGICDYAFRSIIKSMGCGLIETEMVSDKAIMYNNFKTQEMLFMKDEERPISQQIFGCGTDSFKIASKYIYENMKPDIIDINMGCPVKKVAIKSKAGSALLKNPEKARSIVETVVDSVPIPVTVKIRSGWDKSSINAVEMAQIIEEAGASAITVHPRTRHQRYDIPADWSIIKDVKNHVSIPVIGNGDIKSCYDAKRMLDETGCDAIMIGRATLGNPWLVKQCIDYIDYGMEPEKISVEEKINMVKRHADIIEKTQAEKLAISRMRTQTAYYMKGMYNTADIKPKLFKMNSKEEIFSLLDEYLASHKQHLREFVKQNQILS</sequence>
<comment type="catalytic activity">
    <reaction evidence="11">
        <text>a 5,6-dihydrouridine in tRNA + NAD(+) = a uridine in tRNA + NADH + H(+)</text>
        <dbReference type="Rhea" id="RHEA:54452"/>
        <dbReference type="Rhea" id="RHEA-COMP:13339"/>
        <dbReference type="Rhea" id="RHEA-COMP:13887"/>
        <dbReference type="ChEBI" id="CHEBI:15378"/>
        <dbReference type="ChEBI" id="CHEBI:57540"/>
        <dbReference type="ChEBI" id="CHEBI:57945"/>
        <dbReference type="ChEBI" id="CHEBI:65315"/>
        <dbReference type="ChEBI" id="CHEBI:74443"/>
    </reaction>
</comment>
<comment type="catalytic activity">
    <reaction evidence="10">
        <text>a 5,6-dihydrouridine in tRNA + NADP(+) = a uridine in tRNA + NADPH + H(+)</text>
        <dbReference type="Rhea" id="RHEA:23624"/>
        <dbReference type="Rhea" id="RHEA-COMP:13339"/>
        <dbReference type="Rhea" id="RHEA-COMP:13887"/>
        <dbReference type="ChEBI" id="CHEBI:15378"/>
        <dbReference type="ChEBI" id="CHEBI:57783"/>
        <dbReference type="ChEBI" id="CHEBI:58349"/>
        <dbReference type="ChEBI" id="CHEBI:65315"/>
        <dbReference type="ChEBI" id="CHEBI:74443"/>
    </reaction>
</comment>
<dbReference type="EMBL" id="FOAK01000011">
    <property type="protein sequence ID" value="SEL16625.1"/>
    <property type="molecule type" value="Genomic_DNA"/>
</dbReference>
<evidence type="ECO:0000259" key="12">
    <source>
        <dbReference type="Pfam" id="PF01207"/>
    </source>
</evidence>
<dbReference type="InterPro" id="IPR035587">
    <property type="entry name" value="DUS-like_FMN-bd"/>
</dbReference>
<comment type="function">
    <text evidence="2">Catalyzes the synthesis of 5,6-dihydrouridine (D), a modified base found in the D-loop of most tRNAs, via the reduction of the C5-C6 double bond in target uridines.</text>
</comment>
<keyword evidence="8" id="KW-0694">RNA-binding</keyword>
<evidence type="ECO:0000256" key="11">
    <source>
        <dbReference type="ARBA" id="ARBA00048802"/>
    </source>
</evidence>
<evidence type="ECO:0000256" key="9">
    <source>
        <dbReference type="ARBA" id="ARBA00023002"/>
    </source>
</evidence>
<dbReference type="NCBIfam" id="TIGR00737">
    <property type="entry name" value="nifR3_yhdG"/>
    <property type="match status" value="1"/>
</dbReference>
<dbReference type="PANTHER" id="PTHR45846:SF1">
    <property type="entry name" value="TRNA-DIHYDROURIDINE(47) SYNTHASE [NAD(P)(+)]-LIKE"/>
    <property type="match status" value="1"/>
</dbReference>
<dbReference type="STRING" id="190974.SAMN05216439_0094"/>
<reference evidence="13 14" key="1">
    <citation type="submission" date="2016-10" db="EMBL/GenBank/DDBJ databases">
        <authorList>
            <person name="de Groot N.N."/>
        </authorList>
    </citation>
    <scope>NUCLEOTIDE SEQUENCE [LARGE SCALE GENOMIC DNA]</scope>
    <source>
        <strain evidence="13 14">DSM 11978</strain>
    </source>
</reference>
<evidence type="ECO:0000256" key="3">
    <source>
        <dbReference type="ARBA" id="ARBA00022555"/>
    </source>
</evidence>
<name>A0A1H7N0Z5_9EURY</name>
<dbReference type="Gene3D" id="3.20.20.70">
    <property type="entry name" value="Aldolase class I"/>
    <property type="match status" value="1"/>
</dbReference>
<keyword evidence="4" id="KW-0285">Flavoprotein</keyword>
<dbReference type="PANTHER" id="PTHR45846">
    <property type="entry name" value="TRNA-DIHYDROURIDINE(47) SYNTHASE [NAD(P)(+)]-LIKE"/>
    <property type="match status" value="1"/>
</dbReference>
<dbReference type="Pfam" id="PF01207">
    <property type="entry name" value="Dus"/>
    <property type="match status" value="1"/>
</dbReference>
<accession>A0A1H7N0Z5</accession>
<gene>
    <name evidence="13" type="ORF">SAMN05216439_0094</name>
</gene>
<dbReference type="InterPro" id="IPR018517">
    <property type="entry name" value="tRNA_hU_synthase_CS"/>
</dbReference>
<evidence type="ECO:0000313" key="14">
    <source>
        <dbReference type="Proteomes" id="UP000199506"/>
    </source>
</evidence>
<dbReference type="GO" id="GO:0017150">
    <property type="term" value="F:tRNA dihydrouridine synthase activity"/>
    <property type="evidence" value="ECO:0007669"/>
    <property type="project" value="InterPro"/>
</dbReference>
<organism evidence="13 14">
    <name type="scientific">Methanobrevibacter gottschalkii</name>
    <dbReference type="NCBI Taxonomy" id="190974"/>
    <lineage>
        <taxon>Archaea</taxon>
        <taxon>Methanobacteriati</taxon>
        <taxon>Methanobacteriota</taxon>
        <taxon>Methanomada group</taxon>
        <taxon>Methanobacteria</taxon>
        <taxon>Methanobacteriales</taxon>
        <taxon>Methanobacteriaceae</taxon>
        <taxon>Methanobrevibacter</taxon>
    </lineage>
</organism>
<dbReference type="PROSITE" id="PS01136">
    <property type="entry name" value="UPF0034"/>
    <property type="match status" value="1"/>
</dbReference>
<evidence type="ECO:0000256" key="6">
    <source>
        <dbReference type="ARBA" id="ARBA00022694"/>
    </source>
</evidence>
<keyword evidence="3" id="KW-0820">tRNA-binding</keyword>
<dbReference type="Proteomes" id="UP000199506">
    <property type="component" value="Unassembled WGS sequence"/>
</dbReference>
<dbReference type="InterPro" id="IPR024036">
    <property type="entry name" value="tRNA-dHydroUridine_Synthase_C"/>
</dbReference>
<evidence type="ECO:0000256" key="5">
    <source>
        <dbReference type="ARBA" id="ARBA00022643"/>
    </source>
</evidence>
<evidence type="ECO:0000256" key="4">
    <source>
        <dbReference type="ARBA" id="ARBA00022630"/>
    </source>
</evidence>
<feature type="domain" description="DUS-like FMN-binding" evidence="12">
    <location>
        <begin position="32"/>
        <end position="334"/>
    </location>
</feature>
<evidence type="ECO:0000256" key="10">
    <source>
        <dbReference type="ARBA" id="ARBA00048205"/>
    </source>
</evidence>
<dbReference type="PIRSF" id="PIRSF006621">
    <property type="entry name" value="Dus"/>
    <property type="match status" value="1"/>
</dbReference>
<dbReference type="GO" id="GO:0000049">
    <property type="term" value="F:tRNA binding"/>
    <property type="evidence" value="ECO:0007669"/>
    <property type="project" value="UniProtKB-KW"/>
</dbReference>
<dbReference type="Gene3D" id="1.10.1200.80">
    <property type="entry name" value="Putative flavin oxidoreducatase, domain 2"/>
    <property type="match status" value="1"/>
</dbReference>
<evidence type="ECO:0000256" key="8">
    <source>
        <dbReference type="ARBA" id="ARBA00022884"/>
    </source>
</evidence>
<comment type="cofactor">
    <cofactor evidence="1">
        <name>FMN</name>
        <dbReference type="ChEBI" id="CHEBI:58210"/>
    </cofactor>
</comment>
<evidence type="ECO:0000313" key="13">
    <source>
        <dbReference type="EMBL" id="SEL16625.1"/>
    </source>
</evidence>
<keyword evidence="6" id="KW-0819">tRNA processing</keyword>
<dbReference type="AlphaFoldDB" id="A0A1H7N0Z5"/>
<evidence type="ECO:0000256" key="1">
    <source>
        <dbReference type="ARBA" id="ARBA00001917"/>
    </source>
</evidence>